<accession>A0ABS1F3X4</accession>
<protein>
    <recommendedName>
        <fullName evidence="3">Helix-turn-helix domain-containing protein</fullName>
    </recommendedName>
</protein>
<dbReference type="InterPro" id="IPR059216">
    <property type="entry name" value="LeuA_carph_isopro_dom"/>
</dbReference>
<name>A0ABS1F3X4_9PROT</name>
<dbReference type="Gene3D" id="1.10.260.40">
    <property type="entry name" value="lambda repressor-like DNA-binding domains"/>
    <property type="match status" value="1"/>
</dbReference>
<comment type="caution">
    <text evidence="1">The sequence shown here is derived from an EMBL/GenBank/DDBJ whole genome shotgun (WGS) entry which is preliminary data.</text>
</comment>
<gene>
    <name evidence="1" type="ORF">JHL17_11265</name>
</gene>
<evidence type="ECO:0000313" key="2">
    <source>
        <dbReference type="Proteomes" id="UP000652760"/>
    </source>
</evidence>
<evidence type="ECO:0008006" key="3">
    <source>
        <dbReference type="Google" id="ProtNLM"/>
    </source>
</evidence>
<dbReference type="InterPro" id="IPR010982">
    <property type="entry name" value="Lambda_DNA-bd_dom_sf"/>
</dbReference>
<evidence type="ECO:0000313" key="1">
    <source>
        <dbReference type="EMBL" id="MBK1837992.1"/>
    </source>
</evidence>
<reference evidence="2" key="1">
    <citation type="submission" date="2021-01" db="EMBL/GenBank/DDBJ databases">
        <title>Genome public.</title>
        <authorList>
            <person name="Liu C."/>
            <person name="Sun Q."/>
        </authorList>
    </citation>
    <scope>NUCLEOTIDE SEQUENCE [LARGE SCALE GENOMIC DNA]</scope>
    <source>
        <strain evidence="2">YIM B02556</strain>
    </source>
</reference>
<dbReference type="EMBL" id="JAENHM010000030">
    <property type="protein sequence ID" value="MBK1837992.1"/>
    <property type="molecule type" value="Genomic_DNA"/>
</dbReference>
<sequence>MLKDSPSRRVIGKFGGVSELSRALGHKNPTTVRGWYERGFIPARQQQTVLIIGKEMGVDISPADFFDLPRSESSQKIKNARPVQRSGIS</sequence>
<organism evidence="1 2">
    <name type="scientific">Azospirillum endophyticum</name>
    <dbReference type="NCBI Taxonomy" id="2800326"/>
    <lineage>
        <taxon>Bacteria</taxon>
        <taxon>Pseudomonadati</taxon>
        <taxon>Pseudomonadota</taxon>
        <taxon>Alphaproteobacteria</taxon>
        <taxon>Rhodospirillales</taxon>
        <taxon>Azospirillaceae</taxon>
        <taxon>Azospirillum</taxon>
    </lineage>
</organism>
<dbReference type="RefSeq" id="WP_200193055.1">
    <property type="nucleotide sequence ID" value="NZ_JAENHM010000030.1"/>
</dbReference>
<keyword evidence="2" id="KW-1185">Reference proteome</keyword>
<dbReference type="Proteomes" id="UP000652760">
    <property type="component" value="Unassembled WGS sequence"/>
</dbReference>
<dbReference type="NCBIfam" id="NF046037">
    <property type="entry name" value="carphisopro"/>
    <property type="match status" value="1"/>
</dbReference>
<proteinExistence type="predicted"/>